<evidence type="ECO:0000256" key="1">
    <source>
        <dbReference type="SAM" id="Phobius"/>
    </source>
</evidence>
<feature type="transmembrane region" description="Helical" evidence="1">
    <location>
        <begin position="98"/>
        <end position="120"/>
    </location>
</feature>
<keyword evidence="1" id="KW-0472">Membrane</keyword>
<dbReference type="AlphaFoldDB" id="A0A0N5BF12"/>
<proteinExistence type="predicted"/>
<dbReference type="Proteomes" id="UP000046392">
    <property type="component" value="Unplaced"/>
</dbReference>
<reference evidence="3" key="1">
    <citation type="submission" date="2017-02" db="UniProtKB">
        <authorList>
            <consortium name="WormBaseParasite"/>
        </authorList>
    </citation>
    <scope>IDENTIFICATION</scope>
</reference>
<sequence>MYLFAKTIFSQCPNEGYCVGMTILSIIAMLVQLTLVFYLVKNYKRSNNDYIKFLTFTKISATIVYSYVSIFIEVRAFFPRKVIACYGLIRFVDRYGCRISMAFIIPAILCECLFILYAFNGQFNTLCRKKNFHQNNLVQKLSFALIFSYAAIIFFCFASYFGIGVDELTSDIISNYPDIHFLVYDNYTITGIGNTKGTAFSVCITAACIFCINYLHVYFV</sequence>
<protein>
    <submittedName>
        <fullName evidence="3">7TM_GPCR_Srx domain-containing protein</fullName>
    </submittedName>
</protein>
<feature type="transmembrane region" description="Helical" evidence="1">
    <location>
        <begin position="199"/>
        <end position="219"/>
    </location>
</feature>
<keyword evidence="1" id="KW-0812">Transmembrane</keyword>
<feature type="transmembrane region" description="Helical" evidence="1">
    <location>
        <begin position="141"/>
        <end position="163"/>
    </location>
</feature>
<evidence type="ECO:0000313" key="3">
    <source>
        <dbReference type="WBParaSite" id="SPAL_0000458200.1"/>
    </source>
</evidence>
<organism evidence="2 3">
    <name type="scientific">Strongyloides papillosus</name>
    <name type="common">Intestinal threadworm</name>
    <dbReference type="NCBI Taxonomy" id="174720"/>
    <lineage>
        <taxon>Eukaryota</taxon>
        <taxon>Metazoa</taxon>
        <taxon>Ecdysozoa</taxon>
        <taxon>Nematoda</taxon>
        <taxon>Chromadorea</taxon>
        <taxon>Rhabditida</taxon>
        <taxon>Tylenchina</taxon>
        <taxon>Panagrolaimomorpha</taxon>
        <taxon>Strongyloidoidea</taxon>
        <taxon>Strongyloididae</taxon>
        <taxon>Strongyloides</taxon>
    </lineage>
</organism>
<dbReference type="WBParaSite" id="SPAL_0000458200.1">
    <property type="protein sequence ID" value="SPAL_0000458200.1"/>
    <property type="gene ID" value="SPAL_0000458200"/>
</dbReference>
<name>A0A0N5BF12_STREA</name>
<feature type="transmembrane region" description="Helical" evidence="1">
    <location>
        <begin position="20"/>
        <end position="40"/>
    </location>
</feature>
<keyword evidence="1" id="KW-1133">Transmembrane helix</keyword>
<accession>A0A0N5BF12</accession>
<feature type="transmembrane region" description="Helical" evidence="1">
    <location>
        <begin position="61"/>
        <end position="78"/>
    </location>
</feature>
<evidence type="ECO:0000313" key="2">
    <source>
        <dbReference type="Proteomes" id="UP000046392"/>
    </source>
</evidence>
<keyword evidence="2" id="KW-1185">Reference proteome</keyword>